<evidence type="ECO:0000313" key="3">
    <source>
        <dbReference type="Proteomes" id="UP000327468"/>
    </source>
</evidence>
<sequence length="496" mass="55280">MSSLQRCPGELEEEWSGAKRVCLRVQHEDLTTEPKAATLERLSVNMESSDASNEVKHATLGSKAASLGATGATEEAFVATVESKATTMESSVVAAILEDKNATFGVEGATMESSVASLQSTDDTLGSSDASLESSFATLKSVGACEKVESSNIQVSVIIPVYNGAKWLDECLQAVLDQDFQGTLEISVFDDASTDNSRGIAESWRERLRMRGVTMVISGHNTDRPRGVGFAKNKAVAQSSGRYLCFQDADDVMMPQRVRLQYEAAVLNPDTIVGCQVRRIPEGSTERYTRWINTLSPEQLLTQVYTSHGPTVVMPTWFCSRHWFQKVGAFDEGGKGVPEDLLWFYQSLRQGGGVIRVDECLLIYRYHEHAATHSVLEETIWNLRVHFLEERVLGQWDSFTIWNAGKQGRKLYRSLTSTNQKKVKAFCDVDENKIKKGFYTYEESKERPKPRVPVLHYRDSSPPFIVCVKLDMTGGVLEETLLSLCLTEGVDYYHFN</sequence>
<dbReference type="PANTHER" id="PTHR22916:SF3">
    <property type="entry name" value="UDP-GLCNAC:BETAGAL BETA-1,3-N-ACETYLGLUCOSAMINYLTRANSFERASE-LIKE PROTEIN 1"/>
    <property type="match status" value="1"/>
</dbReference>
<dbReference type="Gene3D" id="3.90.550.10">
    <property type="entry name" value="Spore Coat Polysaccharide Biosynthesis Protein SpsA, Chain A"/>
    <property type="match status" value="1"/>
</dbReference>
<dbReference type="InterPro" id="IPR001173">
    <property type="entry name" value="Glyco_trans_2-like"/>
</dbReference>
<comment type="caution">
    <text evidence="2">The sequence shown here is derived from an EMBL/GenBank/DDBJ whole genome shotgun (WGS) entry which is preliminary data.</text>
</comment>
<keyword evidence="3" id="KW-1185">Reference proteome</keyword>
<dbReference type="EMBL" id="VFJC01000027">
    <property type="protein sequence ID" value="KAB5523723.1"/>
    <property type="molecule type" value="Genomic_DNA"/>
</dbReference>
<evidence type="ECO:0000259" key="1">
    <source>
        <dbReference type="Pfam" id="PF00535"/>
    </source>
</evidence>
<name>A0A5N5K1Q3_PANHP</name>
<dbReference type="SUPFAM" id="SSF53448">
    <property type="entry name" value="Nucleotide-diphospho-sugar transferases"/>
    <property type="match status" value="1"/>
</dbReference>
<evidence type="ECO:0000313" key="2">
    <source>
        <dbReference type="EMBL" id="KAB5523723.1"/>
    </source>
</evidence>
<dbReference type="PANTHER" id="PTHR22916">
    <property type="entry name" value="GLYCOSYLTRANSFERASE"/>
    <property type="match status" value="1"/>
</dbReference>
<organism evidence="2 3">
    <name type="scientific">Pangasianodon hypophthalmus</name>
    <name type="common">Striped catfish</name>
    <name type="synonym">Helicophagus hypophthalmus</name>
    <dbReference type="NCBI Taxonomy" id="310915"/>
    <lineage>
        <taxon>Eukaryota</taxon>
        <taxon>Metazoa</taxon>
        <taxon>Chordata</taxon>
        <taxon>Craniata</taxon>
        <taxon>Vertebrata</taxon>
        <taxon>Euteleostomi</taxon>
        <taxon>Actinopterygii</taxon>
        <taxon>Neopterygii</taxon>
        <taxon>Teleostei</taxon>
        <taxon>Ostariophysi</taxon>
        <taxon>Siluriformes</taxon>
        <taxon>Pangasiidae</taxon>
        <taxon>Pangasianodon</taxon>
    </lineage>
</organism>
<accession>A0A5N5K1Q3</accession>
<protein>
    <recommendedName>
        <fullName evidence="1">Glycosyltransferase 2-like domain-containing protein</fullName>
    </recommendedName>
</protein>
<reference evidence="2 3" key="1">
    <citation type="submission" date="2019-06" db="EMBL/GenBank/DDBJ databases">
        <title>A chromosome-scale genome assembly of the striped catfish, Pangasianodon hypophthalmus.</title>
        <authorList>
            <person name="Wen M."/>
            <person name="Zahm M."/>
            <person name="Roques C."/>
            <person name="Cabau C."/>
            <person name="Klopp C."/>
            <person name="Donnadieu C."/>
            <person name="Jouanno E."/>
            <person name="Avarre J.-C."/>
            <person name="Campet M."/>
            <person name="Ha T.T.T."/>
            <person name="Dugue R."/>
            <person name="Lampietro C."/>
            <person name="Louis A."/>
            <person name="Herpin A."/>
            <person name="Echchiki A."/>
            <person name="Berthelot C."/>
            <person name="Parey E."/>
            <person name="Roest-Crollius H."/>
            <person name="Braasch I."/>
            <person name="Postlethwait J."/>
            <person name="Bobe J."/>
            <person name="Montfort J."/>
            <person name="Bouchez O."/>
            <person name="Begum T."/>
            <person name="Schartl M."/>
            <person name="Guiguen Y."/>
        </authorList>
    </citation>
    <scope>NUCLEOTIDE SEQUENCE [LARGE SCALE GENOMIC DNA]</scope>
    <source>
        <strain evidence="2 3">Indonesia</strain>
        <tissue evidence="2">Blood</tissue>
    </source>
</reference>
<dbReference type="InterPro" id="IPR029044">
    <property type="entry name" value="Nucleotide-diphossugar_trans"/>
</dbReference>
<dbReference type="AlphaFoldDB" id="A0A5N5K1Q3"/>
<gene>
    <name evidence="2" type="ORF">PHYPO_G00155770</name>
</gene>
<dbReference type="Pfam" id="PF00535">
    <property type="entry name" value="Glycos_transf_2"/>
    <property type="match status" value="1"/>
</dbReference>
<feature type="domain" description="Glycosyltransferase 2-like" evidence="1">
    <location>
        <begin position="156"/>
        <end position="327"/>
    </location>
</feature>
<dbReference type="GO" id="GO:0016758">
    <property type="term" value="F:hexosyltransferase activity"/>
    <property type="evidence" value="ECO:0007669"/>
    <property type="project" value="UniProtKB-ARBA"/>
</dbReference>
<dbReference type="CDD" id="cd06913">
    <property type="entry name" value="beta3GnTL1_like"/>
    <property type="match status" value="1"/>
</dbReference>
<dbReference type="Proteomes" id="UP000327468">
    <property type="component" value="Chromosome 26"/>
</dbReference>
<proteinExistence type="predicted"/>